<evidence type="ECO:0000313" key="1">
    <source>
        <dbReference type="EMBL" id="REA61994.1"/>
    </source>
</evidence>
<evidence type="ECO:0000313" key="2">
    <source>
        <dbReference type="Proteomes" id="UP000256373"/>
    </source>
</evidence>
<dbReference type="OrthoDB" id="5187906at2"/>
<proteinExistence type="predicted"/>
<reference evidence="1 2" key="1">
    <citation type="submission" date="2018-07" db="EMBL/GenBank/DDBJ databases">
        <title>Dyadobacter roseus sp. nov., isolated from rose rhizosphere soil.</title>
        <authorList>
            <person name="Chen L."/>
        </authorList>
    </citation>
    <scope>NUCLEOTIDE SEQUENCE [LARGE SCALE GENOMIC DNA]</scope>
    <source>
        <strain evidence="1 2">RS19</strain>
    </source>
</reference>
<dbReference type="RefSeq" id="WP_115830629.1">
    <property type="nucleotide sequence ID" value="NZ_QNUL01000006.1"/>
</dbReference>
<protein>
    <recommendedName>
        <fullName evidence="3">DUF2116 family Zn-ribbon domain-containing protein</fullName>
    </recommendedName>
</protein>
<name>A0A3D8YC68_9BACT</name>
<dbReference type="AlphaFoldDB" id="A0A3D8YC68"/>
<comment type="caution">
    <text evidence="1">The sequence shown here is derived from an EMBL/GenBank/DDBJ whole genome shotgun (WGS) entry which is preliminary data.</text>
</comment>
<gene>
    <name evidence="1" type="ORF">DSL64_10010</name>
</gene>
<dbReference type="Proteomes" id="UP000256373">
    <property type="component" value="Unassembled WGS sequence"/>
</dbReference>
<organism evidence="1 2">
    <name type="scientific">Dyadobacter luteus</name>
    <dbReference type="NCBI Taxonomy" id="2259619"/>
    <lineage>
        <taxon>Bacteria</taxon>
        <taxon>Pseudomonadati</taxon>
        <taxon>Bacteroidota</taxon>
        <taxon>Cytophagia</taxon>
        <taxon>Cytophagales</taxon>
        <taxon>Spirosomataceae</taxon>
        <taxon>Dyadobacter</taxon>
    </lineage>
</organism>
<accession>A0A3D8YC68</accession>
<dbReference type="EMBL" id="QNUL01000006">
    <property type="protein sequence ID" value="REA61994.1"/>
    <property type="molecule type" value="Genomic_DNA"/>
</dbReference>
<keyword evidence="2" id="KW-1185">Reference proteome</keyword>
<sequence length="118" mass="13825">MADCLECGKPLAGRIDKKFCSDMCRNAYNNRLNSDSYNLIRNMNNQLRKNRRILEELCPEEKVKCSKSTLAGKGFDFNLITSVRPTQKGNIYHFVYDYGYLELENDIYLIVKDKRLEK</sequence>
<evidence type="ECO:0008006" key="3">
    <source>
        <dbReference type="Google" id="ProtNLM"/>
    </source>
</evidence>